<dbReference type="InterPro" id="IPR004018">
    <property type="entry name" value="RPEL_repeat"/>
</dbReference>
<feature type="repeat" description="RPEL" evidence="4">
    <location>
        <begin position="94"/>
        <end position="119"/>
    </location>
</feature>
<dbReference type="PANTHER" id="PTHR22793:SF12">
    <property type="entry name" value="MYOCARDIN-RELATED TRANSCRIPTION FACTOR, ISOFORM H"/>
    <property type="match status" value="1"/>
</dbReference>
<keyword evidence="6" id="KW-1185">Reference proteome</keyword>
<gene>
    <name evidence="5" type="ORF">BGZ99_002494</name>
</gene>
<feature type="repeat" description="RPEL" evidence="4">
    <location>
        <begin position="50"/>
        <end position="75"/>
    </location>
</feature>
<evidence type="ECO:0000256" key="4">
    <source>
        <dbReference type="PROSITE-ProRule" id="PRU00401"/>
    </source>
</evidence>
<keyword evidence="2" id="KW-0677">Repeat</keyword>
<comment type="caution">
    <text evidence="5">The sequence shown here is derived from an EMBL/GenBank/DDBJ whole genome shotgun (WGS) entry which is preliminary data.</text>
</comment>
<evidence type="ECO:0000256" key="2">
    <source>
        <dbReference type="ARBA" id="ARBA00022737"/>
    </source>
</evidence>
<dbReference type="GO" id="GO:0003713">
    <property type="term" value="F:transcription coactivator activity"/>
    <property type="evidence" value="ECO:0007669"/>
    <property type="project" value="TreeGrafter"/>
</dbReference>
<dbReference type="GO" id="GO:0045944">
    <property type="term" value="P:positive regulation of transcription by RNA polymerase II"/>
    <property type="evidence" value="ECO:0007669"/>
    <property type="project" value="TreeGrafter"/>
</dbReference>
<reference evidence="5" key="1">
    <citation type="journal article" date="2020" name="Fungal Divers.">
        <title>Resolving the Mortierellaceae phylogeny through synthesis of multi-gene phylogenetics and phylogenomics.</title>
        <authorList>
            <person name="Vandepol N."/>
            <person name="Liber J."/>
            <person name="Desiro A."/>
            <person name="Na H."/>
            <person name="Kennedy M."/>
            <person name="Barry K."/>
            <person name="Grigoriev I.V."/>
            <person name="Miller A.N."/>
            <person name="O'Donnell K."/>
            <person name="Stajich J.E."/>
            <person name="Bonito G."/>
        </authorList>
    </citation>
    <scope>NUCLEOTIDE SEQUENCE</scope>
    <source>
        <strain evidence="5">REB-010B</strain>
    </source>
</reference>
<keyword evidence="3" id="KW-0539">Nucleus</keyword>
<protein>
    <recommendedName>
        <fullName evidence="7">RPEL repeat protein</fullName>
    </recommendedName>
</protein>
<dbReference type="AlphaFoldDB" id="A0A9P6UXI6"/>
<evidence type="ECO:0000256" key="1">
    <source>
        <dbReference type="ARBA" id="ARBA00004123"/>
    </source>
</evidence>
<dbReference type="Pfam" id="PF02755">
    <property type="entry name" value="RPEL"/>
    <property type="match status" value="2"/>
</dbReference>
<evidence type="ECO:0000313" key="5">
    <source>
        <dbReference type="EMBL" id="KAG0323782.1"/>
    </source>
</evidence>
<dbReference type="Gene3D" id="6.10.150.10">
    <property type="match status" value="2"/>
</dbReference>
<dbReference type="Proteomes" id="UP000738325">
    <property type="component" value="Unassembled WGS sequence"/>
</dbReference>
<proteinExistence type="predicted"/>
<sequence>MRSSHDELDRFLKERPNQSELVAKNILKDPKIAPALQHQAEELKRAKLETALAHKIENRPGVEELIDHNILHASSVAPALQGKEAELKRSQLEDMLNTKIQERPSPDTLIEKHILGNMPFNVEWSGTIDSHKYNAPWRWTNSESKKTII</sequence>
<evidence type="ECO:0008006" key="7">
    <source>
        <dbReference type="Google" id="ProtNLM"/>
    </source>
</evidence>
<accession>A0A9P6UXI6</accession>
<name>A0A9P6UXI6_9FUNG</name>
<organism evidence="5 6">
    <name type="scientific">Dissophora globulifera</name>
    <dbReference type="NCBI Taxonomy" id="979702"/>
    <lineage>
        <taxon>Eukaryota</taxon>
        <taxon>Fungi</taxon>
        <taxon>Fungi incertae sedis</taxon>
        <taxon>Mucoromycota</taxon>
        <taxon>Mortierellomycotina</taxon>
        <taxon>Mortierellomycetes</taxon>
        <taxon>Mortierellales</taxon>
        <taxon>Mortierellaceae</taxon>
        <taxon>Dissophora</taxon>
    </lineage>
</organism>
<dbReference type="GO" id="GO:0005634">
    <property type="term" value="C:nucleus"/>
    <property type="evidence" value="ECO:0007669"/>
    <property type="project" value="UniProtKB-SubCell"/>
</dbReference>
<dbReference type="PANTHER" id="PTHR22793">
    <property type="entry name" value="MYOCARDIN-RELATED TRANSCRIPTION FACTOR-RELATED"/>
    <property type="match status" value="1"/>
</dbReference>
<dbReference type="SMART" id="SM00707">
    <property type="entry name" value="RPEL"/>
    <property type="match status" value="3"/>
</dbReference>
<evidence type="ECO:0000256" key="3">
    <source>
        <dbReference type="ARBA" id="ARBA00023242"/>
    </source>
</evidence>
<dbReference type="OrthoDB" id="197676at2759"/>
<dbReference type="PROSITE" id="PS51073">
    <property type="entry name" value="RPEL"/>
    <property type="match status" value="2"/>
</dbReference>
<comment type="subcellular location">
    <subcellularLocation>
        <location evidence="1">Nucleus</location>
    </subcellularLocation>
</comment>
<dbReference type="EMBL" id="JAAAIP010000175">
    <property type="protein sequence ID" value="KAG0323782.1"/>
    <property type="molecule type" value="Genomic_DNA"/>
</dbReference>
<dbReference type="InterPro" id="IPR043451">
    <property type="entry name" value="Myocardin-like"/>
</dbReference>
<evidence type="ECO:0000313" key="6">
    <source>
        <dbReference type="Proteomes" id="UP000738325"/>
    </source>
</evidence>